<name>A0A645B6Z3_9ZZZZ</name>
<dbReference type="EMBL" id="VSSQ01018215">
    <property type="protein sequence ID" value="MPM61210.1"/>
    <property type="molecule type" value="Genomic_DNA"/>
</dbReference>
<comment type="caution">
    <text evidence="1">The sequence shown here is derived from an EMBL/GenBank/DDBJ whole genome shotgun (WGS) entry which is preliminary data.</text>
</comment>
<reference evidence="1" key="1">
    <citation type="submission" date="2019-08" db="EMBL/GenBank/DDBJ databases">
        <authorList>
            <person name="Kucharzyk K."/>
            <person name="Murdoch R.W."/>
            <person name="Higgins S."/>
            <person name="Loffler F."/>
        </authorList>
    </citation>
    <scope>NUCLEOTIDE SEQUENCE</scope>
</reference>
<accession>A0A645B6Z3</accession>
<dbReference type="AlphaFoldDB" id="A0A645B6Z3"/>
<gene>
    <name evidence="1" type="ORF">SDC9_108067</name>
</gene>
<sequence>MVHYFRLIGNPVDADIIRQVFLKLPEHGIHIFSVSDDIVAFPHFGGKHQAFFPVVGDIVVRLRIFPYHFRYVFQADMIALHVRIDNLLFNVFFGQIGAFYMNRDDHVLVVNFACCCNKTFGNQRLIEVENTDAVSSQFFFFDVNTNLFLLCPVTPQIGYRFDGTELSFQYLQLFFELTIGFCIGLKGDKQCRCVAKVIVGY</sequence>
<evidence type="ECO:0000313" key="1">
    <source>
        <dbReference type="EMBL" id="MPM61210.1"/>
    </source>
</evidence>
<protein>
    <submittedName>
        <fullName evidence="1">Uncharacterized protein</fullName>
    </submittedName>
</protein>
<proteinExistence type="predicted"/>
<organism evidence="1">
    <name type="scientific">bioreactor metagenome</name>
    <dbReference type="NCBI Taxonomy" id="1076179"/>
    <lineage>
        <taxon>unclassified sequences</taxon>
        <taxon>metagenomes</taxon>
        <taxon>ecological metagenomes</taxon>
    </lineage>
</organism>